<dbReference type="InterPro" id="IPR002048">
    <property type="entry name" value="EF_hand_dom"/>
</dbReference>
<evidence type="ECO:0000259" key="4">
    <source>
        <dbReference type="PROSITE" id="PS50222"/>
    </source>
</evidence>
<evidence type="ECO:0000313" key="5">
    <source>
        <dbReference type="EMBL" id="CAF1168102.1"/>
    </source>
</evidence>
<proteinExistence type="predicted"/>
<protein>
    <recommendedName>
        <fullName evidence="4">EF-hand domain-containing protein</fullName>
    </recommendedName>
</protein>
<dbReference type="PANTHER" id="PTHR10891">
    <property type="entry name" value="EF-HAND CALCIUM-BINDING DOMAIN CONTAINING PROTEIN"/>
    <property type="match status" value="1"/>
</dbReference>
<name>A0A814U007_9BILA</name>
<evidence type="ECO:0000256" key="1">
    <source>
        <dbReference type="ARBA" id="ARBA00022723"/>
    </source>
</evidence>
<keyword evidence="2" id="KW-0677">Repeat</keyword>
<dbReference type="SMART" id="SM00054">
    <property type="entry name" value="EFh"/>
    <property type="match status" value="3"/>
</dbReference>
<dbReference type="InterPro" id="IPR018247">
    <property type="entry name" value="EF_Hand_1_Ca_BS"/>
</dbReference>
<dbReference type="InterPro" id="IPR011992">
    <property type="entry name" value="EF-hand-dom_pair"/>
</dbReference>
<dbReference type="InterPro" id="IPR039647">
    <property type="entry name" value="EF_hand_pair_protein_CML-like"/>
</dbReference>
<organism evidence="5 6">
    <name type="scientific">Rotaria sordida</name>
    <dbReference type="NCBI Taxonomy" id="392033"/>
    <lineage>
        <taxon>Eukaryota</taxon>
        <taxon>Metazoa</taxon>
        <taxon>Spiralia</taxon>
        <taxon>Gnathifera</taxon>
        <taxon>Rotifera</taxon>
        <taxon>Eurotatoria</taxon>
        <taxon>Bdelloidea</taxon>
        <taxon>Philodinida</taxon>
        <taxon>Philodinidae</taxon>
        <taxon>Rotaria</taxon>
    </lineage>
</organism>
<dbReference type="AlphaFoldDB" id="A0A814U007"/>
<dbReference type="EMBL" id="CAJNOT010001231">
    <property type="protein sequence ID" value="CAF1168102.1"/>
    <property type="molecule type" value="Genomic_DNA"/>
</dbReference>
<keyword evidence="3" id="KW-0106">Calcium</keyword>
<dbReference type="PROSITE" id="PS00018">
    <property type="entry name" value="EF_HAND_1"/>
    <property type="match status" value="2"/>
</dbReference>
<dbReference type="Gene3D" id="1.10.238.10">
    <property type="entry name" value="EF-hand"/>
    <property type="match status" value="1"/>
</dbReference>
<dbReference type="Pfam" id="PF13499">
    <property type="entry name" value="EF-hand_7"/>
    <property type="match status" value="1"/>
</dbReference>
<gene>
    <name evidence="5" type="ORF">ZHD862_LOCUS21060</name>
</gene>
<keyword evidence="1" id="KW-0479">Metal-binding</keyword>
<evidence type="ECO:0000256" key="2">
    <source>
        <dbReference type="ARBA" id="ARBA00022737"/>
    </source>
</evidence>
<evidence type="ECO:0000313" key="6">
    <source>
        <dbReference type="Proteomes" id="UP000663864"/>
    </source>
</evidence>
<reference evidence="5" key="1">
    <citation type="submission" date="2021-02" db="EMBL/GenBank/DDBJ databases">
        <authorList>
            <person name="Nowell W R."/>
        </authorList>
    </citation>
    <scope>NUCLEOTIDE SEQUENCE</scope>
</reference>
<feature type="domain" description="EF-hand" evidence="4">
    <location>
        <begin position="135"/>
        <end position="170"/>
    </location>
</feature>
<dbReference type="Proteomes" id="UP000663864">
    <property type="component" value="Unassembled WGS sequence"/>
</dbReference>
<dbReference type="SUPFAM" id="SSF47473">
    <property type="entry name" value="EF-hand"/>
    <property type="match status" value="1"/>
</dbReference>
<dbReference type="Pfam" id="PF13202">
    <property type="entry name" value="EF-hand_5"/>
    <property type="match status" value="1"/>
</dbReference>
<feature type="domain" description="EF-hand" evidence="4">
    <location>
        <begin position="172"/>
        <end position="203"/>
    </location>
</feature>
<feature type="domain" description="EF-hand" evidence="4">
    <location>
        <begin position="205"/>
        <end position="240"/>
    </location>
</feature>
<comment type="caution">
    <text evidence="5">The sequence shown here is derived from an EMBL/GenBank/DDBJ whole genome shotgun (WGS) entry which is preliminary data.</text>
</comment>
<evidence type="ECO:0000256" key="3">
    <source>
        <dbReference type="ARBA" id="ARBA00022837"/>
    </source>
</evidence>
<dbReference type="GO" id="GO:0005509">
    <property type="term" value="F:calcium ion binding"/>
    <property type="evidence" value="ECO:0007669"/>
    <property type="project" value="InterPro"/>
</dbReference>
<sequence>MTADEVSEKSGFDVYVPDLFNGDPVPTSFLEGMPEAPNEARSIGAKLSFVGKFVTSLGPWMFRHRQAVTLPIVEKKKKVKFLGSGKPSRHTTIMAQRLTKDECRKLFRQFDNGNGILSLAEIDRAIVFWHPEFGTNRQAMIRAFKAADTNGSGFIEFKEFHRFLDLLYYYNQLSNLFRQLDTNKDKRISFNEFKQGHELIGYSSTDENSLRQEFNRIDTNHGGYILFDEFCIYMAKKKLQ</sequence>
<accession>A0A814U007</accession>
<dbReference type="PROSITE" id="PS50222">
    <property type="entry name" value="EF_HAND_2"/>
    <property type="match status" value="3"/>
</dbReference>